<evidence type="ECO:0000256" key="1">
    <source>
        <dbReference type="SAM" id="SignalP"/>
    </source>
</evidence>
<organism evidence="3 4">
    <name type="scientific">Selenomonas artemidis F0399</name>
    <dbReference type="NCBI Taxonomy" id="749551"/>
    <lineage>
        <taxon>Bacteria</taxon>
        <taxon>Bacillati</taxon>
        <taxon>Bacillota</taxon>
        <taxon>Negativicutes</taxon>
        <taxon>Selenomonadales</taxon>
        <taxon>Selenomonadaceae</taxon>
        <taxon>Selenomonas</taxon>
    </lineage>
</organism>
<feature type="chain" id="PRO_5003219373" description="DUF3887 domain-containing protein" evidence="1">
    <location>
        <begin position="30"/>
        <end position="159"/>
    </location>
</feature>
<keyword evidence="1" id="KW-0732">Signal</keyword>
<evidence type="ECO:0000313" key="3">
    <source>
        <dbReference type="EMBL" id="EFW30042.1"/>
    </source>
</evidence>
<dbReference type="Proteomes" id="UP000004633">
    <property type="component" value="Unassembled WGS sequence"/>
</dbReference>
<dbReference type="STRING" id="749551.HMPREF9555_00794"/>
<proteinExistence type="predicted"/>
<dbReference type="InterPro" id="IPR024981">
    <property type="entry name" value="DUF3887"/>
</dbReference>
<dbReference type="HOGENOM" id="CLU_1685378_0_0_9"/>
<evidence type="ECO:0000313" key="4">
    <source>
        <dbReference type="Proteomes" id="UP000004633"/>
    </source>
</evidence>
<keyword evidence="4" id="KW-1185">Reference proteome</keyword>
<comment type="caution">
    <text evidence="3">The sequence shown here is derived from an EMBL/GenBank/DDBJ whole genome shotgun (WGS) entry which is preliminary data.</text>
</comment>
<feature type="domain" description="DUF3887" evidence="2">
    <location>
        <begin position="67"/>
        <end position="156"/>
    </location>
</feature>
<sequence length="159" mass="17274">MMMKFRRIVCALCMGLMLGGIVAAPAAFAEEAPAEQQQAAPEVVQMSIEESGVFTVAKLEEQMKATIDLFEKGDIAALQASATDQMRSGLTEQLVNEAKAEFAPKWGARVAFGKPYMVALRQGDEVIAIGEIAVGYKATAVVYRLTYDRNMKLAGFFVK</sequence>
<dbReference type="EMBL" id="AECV01000013">
    <property type="protein sequence ID" value="EFW30042.1"/>
    <property type="molecule type" value="Genomic_DNA"/>
</dbReference>
<evidence type="ECO:0000259" key="2">
    <source>
        <dbReference type="Pfam" id="PF13026"/>
    </source>
</evidence>
<name>E7N1E1_9FIRM</name>
<dbReference type="Gene3D" id="3.10.450.590">
    <property type="match status" value="1"/>
</dbReference>
<protein>
    <recommendedName>
        <fullName evidence="2">DUF3887 domain-containing protein</fullName>
    </recommendedName>
</protein>
<dbReference type="AlphaFoldDB" id="E7N1E1"/>
<dbReference type="Pfam" id="PF13026">
    <property type="entry name" value="DUF3887"/>
    <property type="match status" value="1"/>
</dbReference>
<feature type="signal peptide" evidence="1">
    <location>
        <begin position="1"/>
        <end position="29"/>
    </location>
</feature>
<gene>
    <name evidence="3" type="ORF">HMPREF9555_00794</name>
</gene>
<reference evidence="3 4" key="1">
    <citation type="submission" date="2010-08" db="EMBL/GenBank/DDBJ databases">
        <authorList>
            <person name="Weinstock G."/>
            <person name="Sodergren E."/>
            <person name="Clifton S."/>
            <person name="Fulton L."/>
            <person name="Fulton B."/>
            <person name="Courtney L."/>
            <person name="Fronick C."/>
            <person name="Harrison M."/>
            <person name="Strong C."/>
            <person name="Farmer C."/>
            <person name="Delahaunty K."/>
            <person name="Markovic C."/>
            <person name="Hall O."/>
            <person name="Minx P."/>
            <person name="Tomlinson C."/>
            <person name="Mitreva M."/>
            <person name="Hou S."/>
            <person name="Chen J."/>
            <person name="Wollam A."/>
            <person name="Pepin K.H."/>
            <person name="Johnson M."/>
            <person name="Bhonagiri V."/>
            <person name="Zhang X."/>
            <person name="Suruliraj S."/>
            <person name="Warren W."/>
            <person name="Chinwalla A."/>
            <person name="Mardis E.R."/>
            <person name="Wilson R.K."/>
        </authorList>
    </citation>
    <scope>NUCLEOTIDE SEQUENCE [LARGE SCALE GENOMIC DNA]</scope>
    <source>
        <strain evidence="3 4">F0399</strain>
    </source>
</reference>
<accession>E7N1E1</accession>